<feature type="transmembrane region" description="Helical" evidence="6">
    <location>
        <begin position="391"/>
        <end position="417"/>
    </location>
</feature>
<feature type="transmembrane region" description="Helical" evidence="6">
    <location>
        <begin position="85"/>
        <end position="107"/>
    </location>
</feature>
<sequence>MKVFAYVSSYWRDIFLQASGNTVAQVIGVLGIPLLSRLYAPQEFAVQNIFLQLVMFFAGIMTWRYEYFFQMLKDDQQARWLFSGVIKLGFVSGVVLTVALYAFSADIAQLLLIDQGAEVLIVAPISAFLVSLALAFQHNAQRSGAYKISALSEVFGKSAYIASGAVLAAVTASGLIFTTLFSALGKIGALLPYSKDLIFGARVHAQGTVSPLKKHASGANALVMSHILVTVSSAAPIFYISAVYGTEVLGQFSMVMATIFLPSGLIGAAIGQVFYQRAASHAEEPLVLRGLWNMTLRKLALFGIPIYLCAGILSPWLYPFVLGDQWVDAGQYAQVLMVAALSAFVSTPLDRVSLVLRYNWYMPALHVFRLTATGVLLTVATHFALDFKEFLLFYVVQVSAVYLLDLLCARFLIIYAVRVGEAAMKKV</sequence>
<evidence type="ECO:0000256" key="2">
    <source>
        <dbReference type="ARBA" id="ARBA00022475"/>
    </source>
</evidence>
<keyword evidence="3 6" id="KW-0812">Transmembrane</keyword>
<evidence type="ECO:0000256" key="5">
    <source>
        <dbReference type="ARBA" id="ARBA00023136"/>
    </source>
</evidence>
<feature type="transmembrane region" description="Helical" evidence="6">
    <location>
        <begin position="329"/>
        <end position="346"/>
    </location>
</feature>
<dbReference type="EMBL" id="CP010979">
    <property type="protein sequence ID" value="AJQ48568.1"/>
    <property type="molecule type" value="Genomic_DNA"/>
</dbReference>
<evidence type="ECO:0000256" key="3">
    <source>
        <dbReference type="ARBA" id="ARBA00022692"/>
    </source>
</evidence>
<reference evidence="7 8" key="1">
    <citation type="submission" date="2015-02" db="EMBL/GenBank/DDBJ databases">
        <title>Complete Genome Sequencing of Pseudomonas putida S13.1.2.</title>
        <authorList>
            <person name="Chong T.M."/>
            <person name="Chan K.G."/>
            <person name="Dessaux Y."/>
        </authorList>
    </citation>
    <scope>NUCLEOTIDE SEQUENCE [LARGE SCALE GENOMIC DNA]</scope>
    <source>
        <strain evidence="7 8">S13.1.2</strain>
    </source>
</reference>
<feature type="transmembrane region" description="Helical" evidence="6">
    <location>
        <begin position="14"/>
        <end position="36"/>
    </location>
</feature>
<comment type="subcellular location">
    <subcellularLocation>
        <location evidence="1">Cell membrane</location>
        <topology evidence="1">Multi-pass membrane protein</topology>
    </subcellularLocation>
</comment>
<keyword evidence="5 6" id="KW-0472">Membrane</keyword>
<gene>
    <name evidence="7" type="ORF">N805_15730</name>
</gene>
<feature type="transmembrane region" description="Helical" evidence="6">
    <location>
        <begin position="119"/>
        <end position="140"/>
    </location>
</feature>
<protein>
    <submittedName>
        <fullName evidence="7">Polysaccharide biosynthesis protein</fullName>
    </submittedName>
</protein>
<dbReference type="GO" id="GO:0005886">
    <property type="term" value="C:plasma membrane"/>
    <property type="evidence" value="ECO:0007669"/>
    <property type="project" value="UniProtKB-SubCell"/>
</dbReference>
<evidence type="ECO:0000313" key="7">
    <source>
        <dbReference type="EMBL" id="AJQ48568.1"/>
    </source>
</evidence>
<evidence type="ECO:0000256" key="4">
    <source>
        <dbReference type="ARBA" id="ARBA00022989"/>
    </source>
</evidence>
<evidence type="ECO:0000256" key="1">
    <source>
        <dbReference type="ARBA" id="ARBA00004651"/>
    </source>
</evidence>
<evidence type="ECO:0000313" key="8">
    <source>
        <dbReference type="Proteomes" id="UP000033260"/>
    </source>
</evidence>
<feature type="transmembrane region" description="Helical" evidence="6">
    <location>
        <begin position="48"/>
        <end position="65"/>
    </location>
</feature>
<feature type="transmembrane region" description="Helical" evidence="6">
    <location>
        <begin position="252"/>
        <end position="275"/>
    </location>
</feature>
<feature type="transmembrane region" description="Helical" evidence="6">
    <location>
        <begin position="160"/>
        <end position="185"/>
    </location>
</feature>
<dbReference type="PANTHER" id="PTHR30250:SF11">
    <property type="entry name" value="O-ANTIGEN TRANSPORTER-RELATED"/>
    <property type="match status" value="1"/>
</dbReference>
<keyword evidence="4 6" id="KW-1133">Transmembrane helix</keyword>
<dbReference type="InterPro" id="IPR050833">
    <property type="entry name" value="Poly_Biosynth_Transport"/>
</dbReference>
<feature type="transmembrane region" description="Helical" evidence="6">
    <location>
        <begin position="296"/>
        <end position="317"/>
    </location>
</feature>
<dbReference type="Proteomes" id="UP000033260">
    <property type="component" value="Chromosome"/>
</dbReference>
<dbReference type="RefSeq" id="WP_026034558.1">
    <property type="nucleotide sequence ID" value="NZ_CP010979.1"/>
</dbReference>
<feature type="transmembrane region" description="Helical" evidence="6">
    <location>
        <begin position="367"/>
        <end position="385"/>
    </location>
</feature>
<name>A0AAU8SEA5_PSEPU</name>
<proteinExistence type="predicted"/>
<evidence type="ECO:0000256" key="6">
    <source>
        <dbReference type="SAM" id="Phobius"/>
    </source>
</evidence>
<organism evidence="7 8">
    <name type="scientific">Pseudomonas putida S13.1.2</name>
    <dbReference type="NCBI Taxonomy" id="1384061"/>
    <lineage>
        <taxon>Bacteria</taxon>
        <taxon>Pseudomonadati</taxon>
        <taxon>Pseudomonadota</taxon>
        <taxon>Gammaproteobacteria</taxon>
        <taxon>Pseudomonadales</taxon>
        <taxon>Pseudomonadaceae</taxon>
        <taxon>Pseudomonas</taxon>
    </lineage>
</organism>
<keyword evidence="2" id="KW-1003">Cell membrane</keyword>
<dbReference type="AlphaFoldDB" id="A0AAU8SEA5"/>
<dbReference type="PANTHER" id="PTHR30250">
    <property type="entry name" value="PST FAMILY PREDICTED COLANIC ACID TRANSPORTER"/>
    <property type="match status" value="1"/>
</dbReference>
<feature type="transmembrane region" description="Helical" evidence="6">
    <location>
        <begin position="221"/>
        <end position="240"/>
    </location>
</feature>
<dbReference type="Pfam" id="PF13440">
    <property type="entry name" value="Polysacc_synt_3"/>
    <property type="match status" value="1"/>
</dbReference>
<accession>A0AAU8SEA5</accession>